<gene>
    <name evidence="2" type="ORF">GCM10022287_23390</name>
</gene>
<accession>A0ABP8A2Y2</accession>
<dbReference type="Gene3D" id="1.10.238.160">
    <property type="match status" value="1"/>
</dbReference>
<dbReference type="EMBL" id="BAABBW010000004">
    <property type="protein sequence ID" value="GAA4176351.1"/>
    <property type="molecule type" value="Genomic_DNA"/>
</dbReference>
<dbReference type="InterPro" id="IPR009061">
    <property type="entry name" value="DNA-bd_dom_put_sf"/>
</dbReference>
<evidence type="ECO:0000313" key="2">
    <source>
        <dbReference type="EMBL" id="GAA4176351.1"/>
    </source>
</evidence>
<reference evidence="3" key="1">
    <citation type="journal article" date="2019" name="Int. J. Syst. Evol. Microbiol.">
        <title>The Global Catalogue of Microorganisms (GCM) 10K type strain sequencing project: providing services to taxonomists for standard genome sequencing and annotation.</title>
        <authorList>
            <consortium name="The Broad Institute Genomics Platform"/>
            <consortium name="The Broad Institute Genome Sequencing Center for Infectious Disease"/>
            <person name="Wu L."/>
            <person name="Ma J."/>
        </authorList>
    </citation>
    <scope>NUCLEOTIDE SEQUENCE [LARGE SCALE GENOMIC DNA]</scope>
    <source>
        <strain evidence="3">JCM 17591</strain>
    </source>
</reference>
<dbReference type="SUPFAM" id="SSF46955">
    <property type="entry name" value="Putative DNA-binding domain"/>
    <property type="match status" value="1"/>
</dbReference>
<evidence type="ECO:0000313" key="3">
    <source>
        <dbReference type="Proteomes" id="UP001501079"/>
    </source>
</evidence>
<proteinExistence type="predicted"/>
<dbReference type="InterPro" id="IPR041657">
    <property type="entry name" value="HTH_17"/>
</dbReference>
<sequence length="67" mass="7902">MTQNLEPPKPRLLSYDDVSELTGLTPATLRWLRQQGRGPRGFKLGRRVRFYETDVWAWIEKRRSEAA</sequence>
<dbReference type="Proteomes" id="UP001501079">
    <property type="component" value="Unassembled WGS sequence"/>
</dbReference>
<dbReference type="Pfam" id="PF12728">
    <property type="entry name" value="HTH_17"/>
    <property type="match status" value="1"/>
</dbReference>
<organism evidence="2 3">
    <name type="scientific">Gryllotalpicola koreensis</name>
    <dbReference type="NCBI Taxonomy" id="993086"/>
    <lineage>
        <taxon>Bacteria</taxon>
        <taxon>Bacillati</taxon>
        <taxon>Actinomycetota</taxon>
        <taxon>Actinomycetes</taxon>
        <taxon>Micrococcales</taxon>
        <taxon>Microbacteriaceae</taxon>
        <taxon>Gryllotalpicola</taxon>
    </lineage>
</organism>
<protein>
    <recommendedName>
        <fullName evidence="1">Helix-turn-helix domain-containing protein</fullName>
    </recommendedName>
</protein>
<comment type="caution">
    <text evidence="2">The sequence shown here is derived from an EMBL/GenBank/DDBJ whole genome shotgun (WGS) entry which is preliminary data.</text>
</comment>
<feature type="domain" description="Helix-turn-helix" evidence="1">
    <location>
        <begin position="12"/>
        <end position="63"/>
    </location>
</feature>
<name>A0ABP8A2Y2_9MICO</name>
<keyword evidence="3" id="KW-1185">Reference proteome</keyword>
<dbReference type="RefSeq" id="WP_425553289.1">
    <property type="nucleotide sequence ID" value="NZ_BAABBW010000004.1"/>
</dbReference>
<evidence type="ECO:0000259" key="1">
    <source>
        <dbReference type="Pfam" id="PF12728"/>
    </source>
</evidence>